<organism evidence="1 2">
    <name type="scientific">Sinanodonta woodiana</name>
    <name type="common">Chinese pond mussel</name>
    <name type="synonym">Anodonta woodiana</name>
    <dbReference type="NCBI Taxonomy" id="1069815"/>
    <lineage>
        <taxon>Eukaryota</taxon>
        <taxon>Metazoa</taxon>
        <taxon>Spiralia</taxon>
        <taxon>Lophotrochozoa</taxon>
        <taxon>Mollusca</taxon>
        <taxon>Bivalvia</taxon>
        <taxon>Autobranchia</taxon>
        <taxon>Heteroconchia</taxon>
        <taxon>Palaeoheterodonta</taxon>
        <taxon>Unionida</taxon>
        <taxon>Unionoidea</taxon>
        <taxon>Unionidae</taxon>
        <taxon>Unioninae</taxon>
        <taxon>Sinanodonta</taxon>
    </lineage>
</organism>
<keyword evidence="2" id="KW-1185">Reference proteome</keyword>
<dbReference type="AlphaFoldDB" id="A0ABD3X192"/>
<evidence type="ECO:0000313" key="1">
    <source>
        <dbReference type="EMBL" id="KAL3878797.1"/>
    </source>
</evidence>
<gene>
    <name evidence="1" type="ORF">ACJMK2_031125</name>
</gene>
<evidence type="ECO:0000313" key="2">
    <source>
        <dbReference type="Proteomes" id="UP001634394"/>
    </source>
</evidence>
<proteinExistence type="predicted"/>
<dbReference type="Proteomes" id="UP001634394">
    <property type="component" value="Unassembled WGS sequence"/>
</dbReference>
<comment type="caution">
    <text evidence="1">The sequence shown here is derived from an EMBL/GenBank/DDBJ whole genome shotgun (WGS) entry which is preliminary data.</text>
</comment>
<reference evidence="1 2" key="1">
    <citation type="submission" date="2024-11" db="EMBL/GenBank/DDBJ databases">
        <title>Chromosome-level genome assembly of the freshwater bivalve Anodonta woodiana.</title>
        <authorList>
            <person name="Chen X."/>
        </authorList>
    </citation>
    <scope>NUCLEOTIDE SEQUENCE [LARGE SCALE GENOMIC DNA]</scope>
    <source>
        <strain evidence="1">MN2024</strain>
        <tissue evidence="1">Gills</tissue>
    </source>
</reference>
<dbReference type="EMBL" id="JBJQND010000004">
    <property type="protein sequence ID" value="KAL3878797.1"/>
    <property type="molecule type" value="Genomic_DNA"/>
</dbReference>
<dbReference type="PANTHER" id="PTHR14187:SF5">
    <property type="entry name" value="HEAT SHOCK 70 KDA PROTEIN 12A"/>
    <property type="match status" value="1"/>
</dbReference>
<accession>A0ABD3X192</accession>
<sequence>MLSVIVAAIDLGTENSGYGYSFRSDYEMDPTRVYISTWNFEHSISPKQLTCVLCNPKGEFHSFGNKAEYNYSRLKDDNEHHNWYFFRKFKNMLLNKQVIQY</sequence>
<name>A0ABD3X192_SINWO</name>
<protein>
    <submittedName>
        <fullName evidence="1">Uncharacterized protein</fullName>
    </submittedName>
</protein>
<dbReference type="PANTHER" id="PTHR14187">
    <property type="entry name" value="ALPHA KINASE/ELONGATION FACTOR 2 KINASE"/>
    <property type="match status" value="1"/>
</dbReference>